<protein>
    <submittedName>
        <fullName evidence="1">Uncharacterized protein</fullName>
    </submittedName>
</protein>
<dbReference type="Proteomes" id="UP000322873">
    <property type="component" value="Unassembled WGS sequence"/>
</dbReference>
<name>A0A5M9JEL1_MONFR</name>
<accession>A0A5M9JEL1</accession>
<dbReference type="VEuPathDB" id="FungiDB:MFRU_007g01990"/>
<keyword evidence="2" id="KW-1185">Reference proteome</keyword>
<gene>
    <name evidence="1" type="ORF">EYC84_010160</name>
</gene>
<sequence>MGGNGTNPIHNKVKKKVKVEDDEETIAFKLKQKEDKARQEKLAKEISGQKGPLKTKFYARWVIEFTSYLSTGVVYTAYGFDGGFSEMCDKLELNVRNRLSHEWIVDLLRHILDTLHSYEGYGKIQPCLNPESVLLSVSDGNNIAAYKPMGILADYLVCRCNLFVTLEKYSKSTRLPPYILAWKAINVSRVDQCGNTKEVAIMATHLSLLATAMTFVSAHSFSFRYFNNFIFLFCGTHSK</sequence>
<evidence type="ECO:0000313" key="2">
    <source>
        <dbReference type="Proteomes" id="UP000322873"/>
    </source>
</evidence>
<comment type="caution">
    <text evidence="1">The sequence shown here is derived from an EMBL/GenBank/DDBJ whole genome shotgun (WGS) entry which is preliminary data.</text>
</comment>
<dbReference type="AlphaFoldDB" id="A0A5M9JEL1"/>
<evidence type="ECO:0000313" key="1">
    <source>
        <dbReference type="EMBL" id="KAA8567090.1"/>
    </source>
</evidence>
<proteinExistence type="predicted"/>
<organism evidence="1 2">
    <name type="scientific">Monilinia fructicola</name>
    <name type="common">Brown rot fungus</name>
    <name type="synonym">Ciboria fructicola</name>
    <dbReference type="NCBI Taxonomy" id="38448"/>
    <lineage>
        <taxon>Eukaryota</taxon>
        <taxon>Fungi</taxon>
        <taxon>Dikarya</taxon>
        <taxon>Ascomycota</taxon>
        <taxon>Pezizomycotina</taxon>
        <taxon>Leotiomycetes</taxon>
        <taxon>Helotiales</taxon>
        <taxon>Sclerotiniaceae</taxon>
        <taxon>Monilinia</taxon>
    </lineage>
</organism>
<reference evidence="1 2" key="1">
    <citation type="submission" date="2019-06" db="EMBL/GenBank/DDBJ databases">
        <title>Genome Sequence of the Brown Rot Fungal Pathogen Monilinia fructicola.</title>
        <authorList>
            <person name="De Miccolis Angelini R.M."/>
            <person name="Landi L."/>
            <person name="Abate D."/>
            <person name="Pollastro S."/>
            <person name="Romanazzi G."/>
            <person name="Faretra F."/>
        </authorList>
    </citation>
    <scope>NUCLEOTIDE SEQUENCE [LARGE SCALE GENOMIC DNA]</scope>
    <source>
        <strain evidence="1 2">Mfrc123</strain>
    </source>
</reference>
<dbReference type="EMBL" id="VICG01000011">
    <property type="protein sequence ID" value="KAA8567090.1"/>
    <property type="molecule type" value="Genomic_DNA"/>
</dbReference>